<accession>A0A7J7NGI4</accession>
<proteinExistence type="predicted"/>
<evidence type="ECO:0000256" key="1">
    <source>
        <dbReference type="SAM" id="MobiDB-lite"/>
    </source>
</evidence>
<evidence type="ECO:0000313" key="3">
    <source>
        <dbReference type="Proteomes" id="UP000541444"/>
    </source>
</evidence>
<sequence length="59" mass="7250">MAQQLSMNPQMFQPQHKQHPTQNNIYQMQQQQQHRNQNLPSPRQQQQQQQQQQRRLSQS</sequence>
<name>A0A7J7NGI4_9MAGN</name>
<feature type="compositionally biased region" description="Polar residues" evidence="1">
    <location>
        <begin position="1"/>
        <end position="15"/>
    </location>
</feature>
<protein>
    <submittedName>
        <fullName evidence="2">Uncharacterized protein</fullName>
    </submittedName>
</protein>
<organism evidence="2 3">
    <name type="scientific">Kingdonia uniflora</name>
    <dbReference type="NCBI Taxonomy" id="39325"/>
    <lineage>
        <taxon>Eukaryota</taxon>
        <taxon>Viridiplantae</taxon>
        <taxon>Streptophyta</taxon>
        <taxon>Embryophyta</taxon>
        <taxon>Tracheophyta</taxon>
        <taxon>Spermatophyta</taxon>
        <taxon>Magnoliopsida</taxon>
        <taxon>Ranunculales</taxon>
        <taxon>Circaeasteraceae</taxon>
        <taxon>Kingdonia</taxon>
    </lineage>
</organism>
<dbReference type="AlphaFoldDB" id="A0A7J7NGI4"/>
<keyword evidence="3" id="KW-1185">Reference proteome</keyword>
<comment type="caution">
    <text evidence="2">The sequence shown here is derived from an EMBL/GenBank/DDBJ whole genome shotgun (WGS) entry which is preliminary data.</text>
</comment>
<dbReference type="EMBL" id="JACGCM010000811">
    <property type="protein sequence ID" value="KAF6166134.1"/>
    <property type="molecule type" value="Genomic_DNA"/>
</dbReference>
<feature type="non-terminal residue" evidence="2">
    <location>
        <position position="59"/>
    </location>
</feature>
<reference evidence="2 3" key="1">
    <citation type="journal article" date="2020" name="IScience">
        <title>Genome Sequencing of the Endangered Kingdonia uniflora (Circaeasteraceae, Ranunculales) Reveals Potential Mechanisms of Evolutionary Specialization.</title>
        <authorList>
            <person name="Sun Y."/>
            <person name="Deng T."/>
            <person name="Zhang A."/>
            <person name="Moore M.J."/>
            <person name="Landis J.B."/>
            <person name="Lin N."/>
            <person name="Zhang H."/>
            <person name="Zhang X."/>
            <person name="Huang J."/>
            <person name="Zhang X."/>
            <person name="Sun H."/>
            <person name="Wang H."/>
        </authorList>
    </citation>
    <scope>NUCLEOTIDE SEQUENCE [LARGE SCALE GENOMIC DNA]</scope>
    <source>
        <strain evidence="2">TB1705</strain>
        <tissue evidence="2">Leaf</tissue>
    </source>
</reference>
<dbReference type="Proteomes" id="UP000541444">
    <property type="component" value="Unassembled WGS sequence"/>
</dbReference>
<evidence type="ECO:0000313" key="2">
    <source>
        <dbReference type="EMBL" id="KAF6166134.1"/>
    </source>
</evidence>
<feature type="compositionally biased region" description="Low complexity" evidence="1">
    <location>
        <begin position="22"/>
        <end position="59"/>
    </location>
</feature>
<feature type="region of interest" description="Disordered" evidence="1">
    <location>
        <begin position="1"/>
        <end position="59"/>
    </location>
</feature>
<gene>
    <name evidence="2" type="ORF">GIB67_023844</name>
</gene>